<evidence type="ECO:0000256" key="3">
    <source>
        <dbReference type="ARBA" id="ARBA00008741"/>
    </source>
</evidence>
<evidence type="ECO:0000256" key="2">
    <source>
        <dbReference type="ARBA" id="ARBA00004377"/>
    </source>
</evidence>
<keyword evidence="7 12" id="KW-0997">Cell inner membrane</keyword>
<dbReference type="InterPro" id="IPR007078">
    <property type="entry name" value="Haem_export_protD_CcmD"/>
</dbReference>
<evidence type="ECO:0000256" key="7">
    <source>
        <dbReference type="ARBA" id="ARBA00022519"/>
    </source>
</evidence>
<dbReference type="RefSeq" id="WP_021319801.1">
    <property type="nucleotide sequence ID" value="NZ_AUWY01000125.1"/>
</dbReference>
<evidence type="ECO:0000256" key="8">
    <source>
        <dbReference type="ARBA" id="ARBA00022692"/>
    </source>
</evidence>
<evidence type="ECO:0000256" key="4">
    <source>
        <dbReference type="ARBA" id="ARBA00016461"/>
    </source>
</evidence>
<protein>
    <recommendedName>
        <fullName evidence="4 12">Heme exporter protein D</fullName>
    </recommendedName>
</protein>
<keyword evidence="11 12" id="KW-0472">Membrane</keyword>
<keyword evidence="5 12" id="KW-0813">Transport</keyword>
<evidence type="ECO:0000256" key="11">
    <source>
        <dbReference type="ARBA" id="ARBA00023136"/>
    </source>
</evidence>
<evidence type="ECO:0000256" key="5">
    <source>
        <dbReference type="ARBA" id="ARBA00022448"/>
    </source>
</evidence>
<sequence>MNHWAFVIAAYAVTFVGTAAVSWVSWRGMRRAEAEAERAGRA</sequence>
<feature type="transmembrane region" description="Helical" evidence="12">
    <location>
        <begin position="6"/>
        <end position="26"/>
    </location>
</feature>
<dbReference type="AlphaFoldDB" id="T0J075"/>
<comment type="function">
    <text evidence="1 12">Required for the export of heme to the periplasm for the biogenesis of c-type cytochromes.</text>
</comment>
<keyword evidence="9 12" id="KW-0201">Cytochrome c-type biogenesis</keyword>
<keyword evidence="6 12" id="KW-1003">Cell membrane</keyword>
<comment type="subcellular location">
    <subcellularLocation>
        <location evidence="2 12">Cell inner membrane</location>
        <topology evidence="2 12">Single-pass membrane protein</topology>
    </subcellularLocation>
</comment>
<comment type="caution">
    <text evidence="13">The sequence shown here is derived from an EMBL/GenBank/DDBJ whole genome shotgun (WGS) entry which is preliminary data.</text>
</comment>
<evidence type="ECO:0000256" key="9">
    <source>
        <dbReference type="ARBA" id="ARBA00022748"/>
    </source>
</evidence>
<dbReference type="PATRIC" id="fig|1346791.3.peg.4086"/>
<gene>
    <name evidence="13" type="ORF">M529_21120</name>
</gene>
<dbReference type="Pfam" id="PF04995">
    <property type="entry name" value="CcmD"/>
    <property type="match status" value="1"/>
</dbReference>
<keyword evidence="14" id="KW-1185">Reference proteome</keyword>
<dbReference type="Proteomes" id="UP000015523">
    <property type="component" value="Unassembled WGS sequence"/>
</dbReference>
<name>T0J075_9SPHN</name>
<reference evidence="13 14" key="1">
    <citation type="journal article" date="2013" name="Genome Announc.">
        <title>Draft Genome Sequence of Sphingobium ummariense Strain RL-3, a Hexachlorocyclohexane-Degrading Bacterium.</title>
        <authorList>
            <person name="Kohli P."/>
            <person name="Dua A."/>
            <person name="Sangwan N."/>
            <person name="Oldach P."/>
            <person name="Khurana J.P."/>
            <person name="Lal R."/>
        </authorList>
    </citation>
    <scope>NUCLEOTIDE SEQUENCE [LARGE SCALE GENOMIC DNA]</scope>
    <source>
        <strain evidence="13 14">RL-3</strain>
    </source>
</reference>
<evidence type="ECO:0000256" key="12">
    <source>
        <dbReference type="RuleBase" id="RU363101"/>
    </source>
</evidence>
<evidence type="ECO:0000256" key="10">
    <source>
        <dbReference type="ARBA" id="ARBA00022989"/>
    </source>
</evidence>
<dbReference type="EMBL" id="AUWY01000125">
    <property type="protein sequence ID" value="EQB30177.1"/>
    <property type="molecule type" value="Genomic_DNA"/>
</dbReference>
<dbReference type="GO" id="GO:0017004">
    <property type="term" value="P:cytochrome complex assembly"/>
    <property type="evidence" value="ECO:0007669"/>
    <property type="project" value="UniProtKB-KW"/>
</dbReference>
<comment type="similarity">
    <text evidence="3 12">Belongs to the CcmD/CycX/HelD family.</text>
</comment>
<proteinExistence type="inferred from homology"/>
<dbReference type="GO" id="GO:0015886">
    <property type="term" value="P:heme transport"/>
    <property type="evidence" value="ECO:0007669"/>
    <property type="project" value="InterPro"/>
</dbReference>
<keyword evidence="10 12" id="KW-1133">Transmembrane helix</keyword>
<evidence type="ECO:0000313" key="13">
    <source>
        <dbReference type="EMBL" id="EQB30177.1"/>
    </source>
</evidence>
<dbReference type="GO" id="GO:0005886">
    <property type="term" value="C:plasma membrane"/>
    <property type="evidence" value="ECO:0007669"/>
    <property type="project" value="UniProtKB-SubCell"/>
</dbReference>
<evidence type="ECO:0000256" key="6">
    <source>
        <dbReference type="ARBA" id="ARBA00022475"/>
    </source>
</evidence>
<evidence type="ECO:0000313" key="14">
    <source>
        <dbReference type="Proteomes" id="UP000015523"/>
    </source>
</evidence>
<keyword evidence="8 12" id="KW-0812">Transmembrane</keyword>
<evidence type="ECO:0000256" key="1">
    <source>
        <dbReference type="ARBA" id="ARBA00002442"/>
    </source>
</evidence>
<organism evidence="13 14">
    <name type="scientific">Sphingobium ummariense RL-3</name>
    <dbReference type="NCBI Taxonomy" id="1346791"/>
    <lineage>
        <taxon>Bacteria</taxon>
        <taxon>Pseudomonadati</taxon>
        <taxon>Pseudomonadota</taxon>
        <taxon>Alphaproteobacteria</taxon>
        <taxon>Sphingomonadales</taxon>
        <taxon>Sphingomonadaceae</taxon>
        <taxon>Sphingobium</taxon>
    </lineage>
</organism>
<accession>T0J075</accession>